<dbReference type="CDD" id="cd04283">
    <property type="entry name" value="ZnMc_hatching_enzyme"/>
    <property type="match status" value="1"/>
</dbReference>
<evidence type="ECO:0000256" key="9">
    <source>
        <dbReference type="ARBA" id="ARBA00023180"/>
    </source>
</evidence>
<dbReference type="InterPro" id="IPR024079">
    <property type="entry name" value="MetalloPept_cat_dom_sf"/>
</dbReference>
<dbReference type="AlphaFoldDB" id="A0AAV9SNH0"/>
<evidence type="ECO:0000259" key="14">
    <source>
        <dbReference type="PROSITE" id="PS51864"/>
    </source>
</evidence>
<evidence type="ECO:0000256" key="2">
    <source>
        <dbReference type="ARBA" id="ARBA00022723"/>
    </source>
</evidence>
<comment type="cofactor">
    <cofactor evidence="12 13">
        <name>Zn(2+)</name>
        <dbReference type="ChEBI" id="CHEBI:29105"/>
    </cofactor>
    <text evidence="12 13">Binds 1 zinc ion per subunit.</text>
</comment>
<dbReference type="Pfam" id="PF01400">
    <property type="entry name" value="Astacin"/>
    <property type="match status" value="1"/>
</dbReference>
<dbReference type="GO" id="GO:0008270">
    <property type="term" value="F:zinc ion binding"/>
    <property type="evidence" value="ECO:0007669"/>
    <property type="project" value="UniProtKB-UniRule"/>
</dbReference>
<keyword evidence="8" id="KW-1015">Disulfide bond</keyword>
<feature type="binding site" evidence="12">
    <location>
        <position position="169"/>
    </location>
    <ligand>
        <name>Zn(2+)</name>
        <dbReference type="ChEBI" id="CHEBI:29105"/>
        <note>catalytic</note>
    </ligand>
</feature>
<accession>A0AAV9SNH0</accession>
<evidence type="ECO:0000256" key="8">
    <source>
        <dbReference type="ARBA" id="ARBA00023157"/>
    </source>
</evidence>
<dbReference type="InterPro" id="IPR034039">
    <property type="entry name" value="ZnMP_hatching_enz"/>
</dbReference>
<evidence type="ECO:0000256" key="5">
    <source>
        <dbReference type="ARBA" id="ARBA00022833"/>
    </source>
</evidence>
<feature type="chain" id="PRO_5043088334" description="Metalloendopeptidase" evidence="13">
    <location>
        <begin position="19"/>
        <end position="265"/>
    </location>
</feature>
<evidence type="ECO:0000256" key="1">
    <source>
        <dbReference type="ARBA" id="ARBA00022670"/>
    </source>
</evidence>
<dbReference type="PROSITE" id="PS51864">
    <property type="entry name" value="ASTACIN"/>
    <property type="match status" value="1"/>
</dbReference>
<feature type="domain" description="Peptidase M12A" evidence="14">
    <location>
        <begin position="67"/>
        <end position="265"/>
    </location>
</feature>
<evidence type="ECO:0000256" key="3">
    <source>
        <dbReference type="ARBA" id="ARBA00022729"/>
    </source>
</evidence>
<keyword evidence="9" id="KW-0325">Glycoprotein</keyword>
<comment type="caution">
    <text evidence="15">The sequence shown here is derived from an EMBL/GenBank/DDBJ whole genome shotgun (WGS) entry which is preliminary data.</text>
</comment>
<dbReference type="PRINTS" id="PR00480">
    <property type="entry name" value="ASTACIN"/>
</dbReference>
<feature type="binding site" evidence="12">
    <location>
        <position position="165"/>
    </location>
    <ligand>
        <name>Zn(2+)</name>
        <dbReference type="ChEBI" id="CHEBI:29105"/>
        <note>catalytic</note>
    </ligand>
</feature>
<feature type="active site" evidence="12">
    <location>
        <position position="166"/>
    </location>
</feature>
<organism evidence="15 16">
    <name type="scientific">Crenichthys baileyi</name>
    <name type="common">White River springfish</name>
    <dbReference type="NCBI Taxonomy" id="28760"/>
    <lineage>
        <taxon>Eukaryota</taxon>
        <taxon>Metazoa</taxon>
        <taxon>Chordata</taxon>
        <taxon>Craniata</taxon>
        <taxon>Vertebrata</taxon>
        <taxon>Euteleostomi</taxon>
        <taxon>Actinopterygii</taxon>
        <taxon>Neopterygii</taxon>
        <taxon>Teleostei</taxon>
        <taxon>Neoteleostei</taxon>
        <taxon>Acanthomorphata</taxon>
        <taxon>Ovalentaria</taxon>
        <taxon>Atherinomorphae</taxon>
        <taxon>Cyprinodontiformes</taxon>
        <taxon>Goodeidae</taxon>
        <taxon>Crenichthys</taxon>
    </lineage>
</organism>
<keyword evidence="3 13" id="KW-0732">Signal</keyword>
<protein>
    <recommendedName>
        <fullName evidence="13">Metalloendopeptidase</fullName>
        <ecNumber evidence="13">3.4.24.-</ecNumber>
    </recommendedName>
</protein>
<evidence type="ECO:0000313" key="15">
    <source>
        <dbReference type="EMBL" id="KAK5622996.1"/>
    </source>
</evidence>
<keyword evidence="1 12" id="KW-0645">Protease</keyword>
<dbReference type="GO" id="GO:0004222">
    <property type="term" value="F:metalloendopeptidase activity"/>
    <property type="evidence" value="ECO:0007669"/>
    <property type="project" value="UniProtKB-UniRule"/>
</dbReference>
<dbReference type="InterPro" id="IPR001506">
    <property type="entry name" value="Peptidase_M12A"/>
</dbReference>
<dbReference type="EC" id="3.4.24.-" evidence="13"/>
<dbReference type="SMART" id="SM00235">
    <property type="entry name" value="ZnMc"/>
    <property type="match status" value="1"/>
</dbReference>
<evidence type="ECO:0000256" key="4">
    <source>
        <dbReference type="ARBA" id="ARBA00022801"/>
    </source>
</evidence>
<proteinExistence type="predicted"/>
<keyword evidence="4 12" id="KW-0378">Hydrolase</keyword>
<name>A0AAV9SNH0_9TELE</name>
<keyword evidence="6 12" id="KW-0482">Metalloprotease</keyword>
<keyword evidence="7" id="KW-0865">Zymogen</keyword>
<feature type="signal peptide" evidence="13">
    <location>
        <begin position="1"/>
        <end position="18"/>
    </location>
</feature>
<keyword evidence="5 12" id="KW-0862">Zinc</keyword>
<dbReference type="PANTHER" id="PTHR10127:SF839">
    <property type="entry name" value="HATCHING ENZYME 1.2-RELATED"/>
    <property type="match status" value="1"/>
</dbReference>
<evidence type="ECO:0000313" key="16">
    <source>
        <dbReference type="Proteomes" id="UP001311232"/>
    </source>
</evidence>
<keyword evidence="16" id="KW-1185">Reference proteome</keyword>
<feature type="binding site" evidence="12">
    <location>
        <position position="175"/>
    </location>
    <ligand>
        <name>Zn(2+)</name>
        <dbReference type="ChEBI" id="CHEBI:29105"/>
        <note>catalytic</note>
    </ligand>
</feature>
<dbReference type="InterPro" id="IPR006026">
    <property type="entry name" value="Peptidase_Metallo"/>
</dbReference>
<dbReference type="Proteomes" id="UP001311232">
    <property type="component" value="Unassembled WGS sequence"/>
</dbReference>
<reference evidence="15 16" key="1">
    <citation type="submission" date="2021-06" db="EMBL/GenBank/DDBJ databases">
        <authorList>
            <person name="Palmer J.M."/>
        </authorList>
    </citation>
    <scope>NUCLEOTIDE SEQUENCE [LARGE SCALE GENOMIC DNA]</scope>
    <source>
        <strain evidence="15 16">MEX-2019</strain>
        <tissue evidence="15">Muscle</tissue>
    </source>
</reference>
<evidence type="ECO:0000256" key="11">
    <source>
        <dbReference type="ARBA" id="ARBA00024324"/>
    </source>
</evidence>
<dbReference type="FunFam" id="3.40.390.10:FF:000040">
    <property type="entry name" value="Metalloendopeptidase"/>
    <property type="match status" value="1"/>
</dbReference>
<evidence type="ECO:0000256" key="12">
    <source>
        <dbReference type="PROSITE-ProRule" id="PRU01211"/>
    </source>
</evidence>
<keyword evidence="10" id="KW-0968">Cytoplasmic vesicle</keyword>
<dbReference type="PANTHER" id="PTHR10127">
    <property type="entry name" value="DISCOIDIN, CUB, EGF, LAMININ , AND ZINC METALLOPROTEASE DOMAIN CONTAINING"/>
    <property type="match status" value="1"/>
</dbReference>
<dbReference type="SUPFAM" id="SSF55486">
    <property type="entry name" value="Metalloproteases ('zincins'), catalytic domain"/>
    <property type="match status" value="1"/>
</dbReference>
<dbReference type="Gene3D" id="3.40.390.10">
    <property type="entry name" value="Collagenase (Catalytic Domain)"/>
    <property type="match status" value="1"/>
</dbReference>
<comment type="subcellular location">
    <subcellularLocation>
        <location evidence="11">Zymogen granule</location>
    </subcellularLocation>
</comment>
<evidence type="ECO:0000256" key="10">
    <source>
        <dbReference type="ARBA" id="ARBA00023329"/>
    </source>
</evidence>
<evidence type="ECO:0000256" key="6">
    <source>
        <dbReference type="ARBA" id="ARBA00023049"/>
    </source>
</evidence>
<evidence type="ECO:0000256" key="7">
    <source>
        <dbReference type="ARBA" id="ARBA00023145"/>
    </source>
</evidence>
<dbReference type="GO" id="GO:0042588">
    <property type="term" value="C:zymogen granule"/>
    <property type="evidence" value="ECO:0007669"/>
    <property type="project" value="UniProtKB-SubCell"/>
</dbReference>
<sequence>MIPSTSLLLLLLLGLSQALPLQEGGEQEETKQEEADTVDMTTRILTANNGSEEILLEGDIVAPKSRNAMKCWYNSCLWKKDSSGKVVVPYVIGREFSSNERQVIEGGMRAFAGQTCIRFTPRTNQNDFISIVSKQGCYSELGRTGGMQELSLNKQGCVYSGIAQHELNHALGFQHEQTRSDRDSYVMINWGNIIPQSAYNFYKHDTNNLNTPYDYSSIMHYGRDAFAIAYGKDTITPIPNPNVQIGQRQGLSRWDITRINLLYNC</sequence>
<gene>
    <name evidence="15" type="ORF">CRENBAI_021347</name>
</gene>
<dbReference type="GO" id="GO:0006508">
    <property type="term" value="P:proteolysis"/>
    <property type="evidence" value="ECO:0007669"/>
    <property type="project" value="UniProtKB-KW"/>
</dbReference>
<dbReference type="EMBL" id="JAHHUM010000059">
    <property type="protein sequence ID" value="KAK5622996.1"/>
    <property type="molecule type" value="Genomic_DNA"/>
</dbReference>
<comment type="caution">
    <text evidence="12">Lacks conserved residue(s) required for the propagation of feature annotation.</text>
</comment>
<evidence type="ECO:0000256" key="13">
    <source>
        <dbReference type="RuleBase" id="RU361183"/>
    </source>
</evidence>
<keyword evidence="2 12" id="KW-0479">Metal-binding</keyword>